<dbReference type="EMBL" id="JPRL01000001">
    <property type="protein sequence ID" value="KFF05133.1"/>
    <property type="molecule type" value="Genomic_DNA"/>
</dbReference>
<gene>
    <name evidence="2" type="ORF">IW19_06125</name>
</gene>
<dbReference type="Proteomes" id="UP000028715">
    <property type="component" value="Unassembled WGS sequence"/>
</dbReference>
<dbReference type="InterPro" id="IPR011991">
    <property type="entry name" value="ArsR-like_HTH"/>
</dbReference>
<dbReference type="InterPro" id="IPR001845">
    <property type="entry name" value="HTH_ArsR_DNA-bd_dom"/>
</dbReference>
<evidence type="ECO:0000313" key="3">
    <source>
        <dbReference type="Proteomes" id="UP000028715"/>
    </source>
</evidence>
<keyword evidence="3" id="KW-1185">Reference proteome</keyword>
<dbReference type="GO" id="GO:0032791">
    <property type="term" value="F:lead ion binding"/>
    <property type="evidence" value="ECO:0007669"/>
    <property type="project" value="TreeGrafter"/>
</dbReference>
<dbReference type="SMART" id="SM00418">
    <property type="entry name" value="HTH_ARSR"/>
    <property type="match status" value="1"/>
</dbReference>
<dbReference type="CDD" id="cd00090">
    <property type="entry name" value="HTH_ARSR"/>
    <property type="match status" value="1"/>
</dbReference>
<dbReference type="InterPro" id="IPR052543">
    <property type="entry name" value="HTH_Metal-responsive_Reg"/>
</dbReference>
<organism evidence="2 3">
    <name type="scientific">Flavobacterium reichenbachii</name>
    <dbReference type="NCBI Taxonomy" id="362418"/>
    <lineage>
        <taxon>Bacteria</taxon>
        <taxon>Pseudomonadati</taxon>
        <taxon>Bacteroidota</taxon>
        <taxon>Flavobacteriia</taxon>
        <taxon>Flavobacteriales</taxon>
        <taxon>Flavobacteriaceae</taxon>
        <taxon>Flavobacterium</taxon>
    </lineage>
</organism>
<evidence type="ECO:0000259" key="1">
    <source>
        <dbReference type="PROSITE" id="PS50987"/>
    </source>
</evidence>
<dbReference type="PROSITE" id="PS50987">
    <property type="entry name" value="HTH_ARSR_2"/>
    <property type="match status" value="1"/>
</dbReference>
<dbReference type="AlphaFoldDB" id="A0A085ZL19"/>
<dbReference type="PRINTS" id="PR00778">
    <property type="entry name" value="HTHARSR"/>
</dbReference>
<dbReference type="PANTHER" id="PTHR39168:SF1">
    <property type="entry name" value="TRANSCRIPTIONAL REGULATORY PROTEIN"/>
    <property type="match status" value="1"/>
</dbReference>
<dbReference type="PANTHER" id="PTHR39168">
    <property type="entry name" value="TRANSCRIPTIONAL REGULATOR-RELATED"/>
    <property type="match status" value="1"/>
</dbReference>
<dbReference type="GO" id="GO:0097063">
    <property type="term" value="F:cadmium ion sensor activity"/>
    <property type="evidence" value="ECO:0007669"/>
    <property type="project" value="TreeGrafter"/>
</dbReference>
<sequence length="225" mass="25516">MEDQFIKTAALIGDPTRALIMWTLLDGKAFTATELSIAVNTSPQNISMHLAKLLDAGLLVVEKQGRHKYYRFSNKDVAYAIEALASLIPKVNPQKSKPEMHSPIKHCRTCYDHLAGKIGVALAESLLEQKIILDLDHKFEVTPEGIKWFSDFGINLEDLKKQRRLFLKPCLDWSERKNHIAGSVGASLLDKMITEDWLRRTKDSRAIQITGKGEKELLKYFKIVI</sequence>
<proteinExistence type="predicted"/>
<dbReference type="SUPFAM" id="SSF46785">
    <property type="entry name" value="Winged helix' DNA-binding domain"/>
    <property type="match status" value="1"/>
</dbReference>
<protein>
    <submittedName>
        <fullName evidence="2">ArsR family transcriptional regulator</fullName>
    </submittedName>
</protein>
<dbReference type="eggNOG" id="COG0640">
    <property type="taxonomic scope" value="Bacteria"/>
</dbReference>
<dbReference type="NCBIfam" id="NF033788">
    <property type="entry name" value="HTH_metalloreg"/>
    <property type="match status" value="1"/>
</dbReference>
<dbReference type="OrthoDB" id="9797716at2"/>
<feature type="domain" description="HTH arsR-type" evidence="1">
    <location>
        <begin position="1"/>
        <end position="92"/>
    </location>
</feature>
<dbReference type="InterPro" id="IPR036390">
    <property type="entry name" value="WH_DNA-bd_sf"/>
</dbReference>
<dbReference type="GO" id="GO:0010288">
    <property type="term" value="P:response to lead ion"/>
    <property type="evidence" value="ECO:0007669"/>
    <property type="project" value="TreeGrafter"/>
</dbReference>
<accession>A0A085ZL19</accession>
<dbReference type="Pfam" id="PF12840">
    <property type="entry name" value="HTH_20"/>
    <property type="match status" value="1"/>
</dbReference>
<comment type="caution">
    <text evidence="2">The sequence shown here is derived from an EMBL/GenBank/DDBJ whole genome shotgun (WGS) entry which is preliminary data.</text>
</comment>
<dbReference type="Gene3D" id="1.10.10.10">
    <property type="entry name" value="Winged helix-like DNA-binding domain superfamily/Winged helix DNA-binding domain"/>
    <property type="match status" value="1"/>
</dbReference>
<reference evidence="2 3" key="1">
    <citation type="submission" date="2014-07" db="EMBL/GenBank/DDBJ databases">
        <title>Genome of Flavobacterium reichenbachii LMG 25512.</title>
        <authorList>
            <person name="Stropko S.J."/>
            <person name="Pipes S.E."/>
            <person name="Newman J.D."/>
        </authorList>
    </citation>
    <scope>NUCLEOTIDE SEQUENCE [LARGE SCALE GENOMIC DNA]</scope>
    <source>
        <strain evidence="2 3">LMG 25512</strain>
    </source>
</reference>
<dbReference type="GO" id="GO:0003677">
    <property type="term" value="F:DNA binding"/>
    <property type="evidence" value="ECO:0007669"/>
    <property type="project" value="TreeGrafter"/>
</dbReference>
<evidence type="ECO:0000313" key="2">
    <source>
        <dbReference type="EMBL" id="KFF05133.1"/>
    </source>
</evidence>
<dbReference type="InterPro" id="IPR036388">
    <property type="entry name" value="WH-like_DNA-bd_sf"/>
</dbReference>
<dbReference type="RefSeq" id="WP_035682235.1">
    <property type="nucleotide sequence ID" value="NZ_JPRL01000001.1"/>
</dbReference>
<dbReference type="STRING" id="362418.IW19_06125"/>
<dbReference type="GO" id="GO:0003700">
    <property type="term" value="F:DNA-binding transcription factor activity"/>
    <property type="evidence" value="ECO:0007669"/>
    <property type="project" value="InterPro"/>
</dbReference>
<name>A0A085ZL19_9FLAO</name>
<dbReference type="GO" id="GO:0046686">
    <property type="term" value="P:response to cadmium ion"/>
    <property type="evidence" value="ECO:0007669"/>
    <property type="project" value="TreeGrafter"/>
</dbReference>